<organism evidence="2 3">
    <name type="scientific">Prorocentrum cordatum</name>
    <dbReference type="NCBI Taxonomy" id="2364126"/>
    <lineage>
        <taxon>Eukaryota</taxon>
        <taxon>Sar</taxon>
        <taxon>Alveolata</taxon>
        <taxon>Dinophyceae</taxon>
        <taxon>Prorocentrales</taxon>
        <taxon>Prorocentraceae</taxon>
        <taxon>Prorocentrum</taxon>
    </lineage>
</organism>
<feature type="non-terminal residue" evidence="2">
    <location>
        <position position="1"/>
    </location>
</feature>
<feature type="region of interest" description="Disordered" evidence="1">
    <location>
        <begin position="37"/>
        <end position="57"/>
    </location>
</feature>
<comment type="caution">
    <text evidence="2">The sequence shown here is derived from an EMBL/GenBank/DDBJ whole genome shotgun (WGS) entry which is preliminary data.</text>
</comment>
<feature type="non-terminal residue" evidence="2">
    <location>
        <position position="57"/>
    </location>
</feature>
<protein>
    <submittedName>
        <fullName evidence="2">Uncharacterized protein</fullName>
    </submittedName>
</protein>
<name>A0ABN9U183_9DINO</name>
<dbReference type="EMBL" id="CAUYUJ010015320">
    <property type="protein sequence ID" value="CAK0852536.1"/>
    <property type="molecule type" value="Genomic_DNA"/>
</dbReference>
<reference evidence="2" key="1">
    <citation type="submission" date="2023-10" db="EMBL/GenBank/DDBJ databases">
        <authorList>
            <person name="Chen Y."/>
            <person name="Shah S."/>
            <person name="Dougan E. K."/>
            <person name="Thang M."/>
            <person name="Chan C."/>
        </authorList>
    </citation>
    <scope>NUCLEOTIDE SEQUENCE [LARGE SCALE GENOMIC DNA]</scope>
</reference>
<gene>
    <name evidence="2" type="ORF">PCOR1329_LOCUS44288</name>
</gene>
<accession>A0ABN9U183</accession>
<evidence type="ECO:0000313" key="3">
    <source>
        <dbReference type="Proteomes" id="UP001189429"/>
    </source>
</evidence>
<evidence type="ECO:0000313" key="2">
    <source>
        <dbReference type="EMBL" id="CAK0852536.1"/>
    </source>
</evidence>
<evidence type="ECO:0000256" key="1">
    <source>
        <dbReference type="SAM" id="MobiDB-lite"/>
    </source>
</evidence>
<dbReference type="Proteomes" id="UP001189429">
    <property type="component" value="Unassembled WGS sequence"/>
</dbReference>
<keyword evidence="3" id="KW-1185">Reference proteome</keyword>
<proteinExistence type="predicted"/>
<sequence>PTDAFRGCYGEERWQWCWEDRDGTAAAPWWCATASGQRTPGSGWRLARSPTSGAPPR</sequence>